<evidence type="ECO:0000256" key="2">
    <source>
        <dbReference type="ARBA" id="ARBA00022448"/>
    </source>
</evidence>
<dbReference type="InterPro" id="IPR003593">
    <property type="entry name" value="AAA+_ATPase"/>
</dbReference>
<dbReference type="SMART" id="SM00382">
    <property type="entry name" value="AAA"/>
    <property type="match status" value="1"/>
</dbReference>
<dbReference type="InterPro" id="IPR027417">
    <property type="entry name" value="P-loop_NTPase"/>
</dbReference>
<dbReference type="Proteomes" id="UP000185841">
    <property type="component" value="Unassembled WGS sequence"/>
</dbReference>
<keyword evidence="2" id="KW-0813">Transport</keyword>
<evidence type="ECO:0000256" key="1">
    <source>
        <dbReference type="ARBA" id="ARBA00005417"/>
    </source>
</evidence>
<protein>
    <submittedName>
        <fullName evidence="6">Zinc/manganese transport system ATP-binding protein</fullName>
    </submittedName>
</protein>
<sequence length="221" mass="23996">MIRCEGLQWGPPGRPLTPPLDLHLTAGSLTAVIGHNGCGKSSLLKIIAGWQAPLAGRVRVEAPRQGGIGVLVQQQAFDRQFPIRLDALVAGGLWSQKHSRAAQRARLEQTLERWQLSGLQALPLEALSGGQLQRALLARLDLTHARLLLLDEPEAALDAEGQALFWQRARQWQAEGRTLLVVSHAVGHLSDWLDNALLVSAQGCILAPVSELRGARLERVA</sequence>
<dbReference type="InterPro" id="IPR003439">
    <property type="entry name" value="ABC_transporter-like_ATP-bd"/>
</dbReference>
<accession>A0A1N6NEU5</accession>
<dbReference type="GO" id="GO:0005524">
    <property type="term" value="F:ATP binding"/>
    <property type="evidence" value="ECO:0007669"/>
    <property type="project" value="UniProtKB-KW"/>
</dbReference>
<gene>
    <name evidence="6" type="ORF">SAMN05878282_101256</name>
</gene>
<dbReference type="RefSeq" id="WP_076423574.1">
    <property type="nucleotide sequence ID" value="NZ_FTMP01000001.1"/>
</dbReference>
<keyword evidence="3" id="KW-0547">Nucleotide-binding</keyword>
<comment type="similarity">
    <text evidence="1">Belongs to the ABC transporter superfamily.</text>
</comment>
<name>A0A1N6NEU5_AQUAC</name>
<evidence type="ECO:0000313" key="7">
    <source>
        <dbReference type="Proteomes" id="UP000185841"/>
    </source>
</evidence>
<dbReference type="GO" id="GO:0016887">
    <property type="term" value="F:ATP hydrolysis activity"/>
    <property type="evidence" value="ECO:0007669"/>
    <property type="project" value="InterPro"/>
</dbReference>
<evidence type="ECO:0000259" key="5">
    <source>
        <dbReference type="PROSITE" id="PS50893"/>
    </source>
</evidence>
<evidence type="ECO:0000256" key="4">
    <source>
        <dbReference type="ARBA" id="ARBA00022840"/>
    </source>
</evidence>
<reference evidence="6 7" key="1">
    <citation type="submission" date="2017-01" db="EMBL/GenBank/DDBJ databases">
        <authorList>
            <person name="Mah S.A."/>
            <person name="Swanson W.J."/>
            <person name="Moy G.W."/>
            <person name="Vacquier V.D."/>
        </authorList>
    </citation>
    <scope>NUCLEOTIDE SEQUENCE [LARGE SCALE GENOMIC DNA]</scope>
    <source>
        <strain evidence="6 7">RU36E</strain>
    </source>
</reference>
<dbReference type="Gene3D" id="3.40.50.300">
    <property type="entry name" value="P-loop containing nucleotide triphosphate hydrolases"/>
    <property type="match status" value="1"/>
</dbReference>
<organism evidence="6 7">
    <name type="scientific">Aquipseudomonas alcaligenes</name>
    <name type="common">Pseudomonas alcaligenes</name>
    <dbReference type="NCBI Taxonomy" id="43263"/>
    <lineage>
        <taxon>Bacteria</taxon>
        <taxon>Pseudomonadati</taxon>
        <taxon>Pseudomonadota</taxon>
        <taxon>Gammaproteobacteria</taxon>
        <taxon>Pseudomonadales</taxon>
        <taxon>Pseudomonadaceae</taxon>
        <taxon>Aquipseudomonas</taxon>
    </lineage>
</organism>
<dbReference type="EMBL" id="FTMP01000001">
    <property type="protein sequence ID" value="SIP90517.1"/>
    <property type="molecule type" value="Genomic_DNA"/>
</dbReference>
<dbReference type="Pfam" id="PF00005">
    <property type="entry name" value="ABC_tran"/>
    <property type="match status" value="1"/>
</dbReference>
<dbReference type="AlphaFoldDB" id="A0A1N6NEU5"/>
<dbReference type="SUPFAM" id="SSF52540">
    <property type="entry name" value="P-loop containing nucleoside triphosphate hydrolases"/>
    <property type="match status" value="1"/>
</dbReference>
<dbReference type="PANTHER" id="PTHR42734">
    <property type="entry name" value="METAL TRANSPORT SYSTEM ATP-BINDING PROTEIN TM_0124-RELATED"/>
    <property type="match status" value="1"/>
</dbReference>
<evidence type="ECO:0000256" key="3">
    <source>
        <dbReference type="ARBA" id="ARBA00022741"/>
    </source>
</evidence>
<dbReference type="PROSITE" id="PS50893">
    <property type="entry name" value="ABC_TRANSPORTER_2"/>
    <property type="match status" value="1"/>
</dbReference>
<evidence type="ECO:0000313" key="6">
    <source>
        <dbReference type="EMBL" id="SIP90517.1"/>
    </source>
</evidence>
<dbReference type="InterPro" id="IPR050153">
    <property type="entry name" value="Metal_Ion_Import_ABC"/>
</dbReference>
<dbReference type="PANTHER" id="PTHR42734:SF5">
    <property type="entry name" value="IRON TRANSPORT SYSTEM ATP-BINDING PROTEIN HI_0361-RELATED"/>
    <property type="match status" value="1"/>
</dbReference>
<keyword evidence="4 6" id="KW-0067">ATP-binding</keyword>
<feature type="domain" description="ABC transporter" evidence="5">
    <location>
        <begin position="2"/>
        <end position="217"/>
    </location>
</feature>
<proteinExistence type="inferred from homology"/>